<dbReference type="GO" id="GO:0004527">
    <property type="term" value="F:exonuclease activity"/>
    <property type="evidence" value="ECO:0007669"/>
    <property type="project" value="UniProtKB-KW"/>
</dbReference>
<dbReference type="RefSeq" id="WP_007091741.1">
    <property type="nucleotide sequence ID" value="NZ_CP004389.1"/>
</dbReference>
<sequence length="253" mass="27894">MSEVLQSTERENPILGVLDVETTGFLLPDVPLGHDMQPRIVQGGFLSFDLAGRIHQAVSITVRPDGWDIPDEAENVHGISYETAQNVGMDQYSVLPLLADMITSTDVVIGHNIPYDLGVVRSHLKAMENARPDDVHLRSLSSRIANVPRYCTMREGAGITNFPPSLNYGPEFIGKPKPPRLSVLYNFLTGEEMQDAHSAMGDCLGTKRVFEEILRQGYLRPDSLPLHISEHLGGCGRRGARKYDQSISLAATM</sequence>
<reference evidence="2 3" key="1">
    <citation type="journal article" date="2012" name="J. Bacteriol.">
        <title>Genome sequence of Thalassospira xiamenensis type strain M-5.</title>
        <authorList>
            <person name="Lai Q."/>
            <person name="Shao Z."/>
        </authorList>
    </citation>
    <scope>NUCLEOTIDE SEQUENCE [LARGE SCALE GENOMIC DNA]</scope>
    <source>
        <strain evidence="2 3">M-5</strain>
    </source>
</reference>
<keyword evidence="2" id="KW-0540">Nuclease</keyword>
<evidence type="ECO:0000313" key="3">
    <source>
        <dbReference type="Proteomes" id="UP000007127"/>
    </source>
</evidence>
<dbReference type="SUPFAM" id="SSF53098">
    <property type="entry name" value="Ribonuclease H-like"/>
    <property type="match status" value="1"/>
</dbReference>
<dbReference type="GO" id="GO:0003676">
    <property type="term" value="F:nucleic acid binding"/>
    <property type="evidence" value="ECO:0007669"/>
    <property type="project" value="InterPro"/>
</dbReference>
<protein>
    <submittedName>
        <fullName evidence="2">Exonuclease RNase T and DNA polymerase III</fullName>
    </submittedName>
</protein>
<evidence type="ECO:0000259" key="1">
    <source>
        <dbReference type="SMART" id="SM00479"/>
    </source>
</evidence>
<gene>
    <name evidence="2" type="ORF">TH3_21228</name>
</gene>
<dbReference type="CDD" id="cd06127">
    <property type="entry name" value="DEDDh"/>
    <property type="match status" value="1"/>
</dbReference>
<organism evidence="2 3">
    <name type="scientific">Thalassospira xiamenensis M-5 = DSM 17429</name>
    <dbReference type="NCBI Taxonomy" id="1123366"/>
    <lineage>
        <taxon>Bacteria</taxon>
        <taxon>Pseudomonadati</taxon>
        <taxon>Pseudomonadota</taxon>
        <taxon>Alphaproteobacteria</taxon>
        <taxon>Rhodospirillales</taxon>
        <taxon>Thalassospiraceae</taxon>
        <taxon>Thalassospira</taxon>
    </lineage>
</organism>
<dbReference type="InterPro" id="IPR013520">
    <property type="entry name" value="Ribonucl_H"/>
</dbReference>
<dbReference type="GO" id="GO:0006259">
    <property type="term" value="P:DNA metabolic process"/>
    <property type="evidence" value="ECO:0007669"/>
    <property type="project" value="UniProtKB-ARBA"/>
</dbReference>
<geneLocation type="plasmid" evidence="3"/>
<dbReference type="InterPro" id="IPR012337">
    <property type="entry name" value="RNaseH-like_sf"/>
</dbReference>
<dbReference type="EMBL" id="CP004389">
    <property type="protein sequence ID" value="AJD54318.1"/>
    <property type="molecule type" value="Genomic_DNA"/>
</dbReference>
<dbReference type="Gene3D" id="3.30.420.10">
    <property type="entry name" value="Ribonuclease H-like superfamily/Ribonuclease H"/>
    <property type="match status" value="1"/>
</dbReference>
<dbReference type="Proteomes" id="UP000007127">
    <property type="component" value="Plasmid"/>
</dbReference>
<keyword evidence="2" id="KW-0378">Hydrolase</keyword>
<dbReference type="InterPro" id="IPR036397">
    <property type="entry name" value="RNaseH_sf"/>
</dbReference>
<dbReference type="AlphaFoldDB" id="A0AB72UJE1"/>
<keyword evidence="2" id="KW-0614">Plasmid</keyword>
<keyword evidence="2" id="KW-0269">Exonuclease</keyword>
<proteinExistence type="predicted"/>
<dbReference type="Pfam" id="PF00929">
    <property type="entry name" value="RNase_T"/>
    <property type="match status" value="1"/>
</dbReference>
<dbReference type="KEGG" id="txi:TH3_21228"/>
<name>A0AB72UJE1_9PROT</name>
<dbReference type="GeneID" id="31929886"/>
<accession>A0AB72UJE1</accession>
<feature type="domain" description="Exonuclease" evidence="1">
    <location>
        <begin position="14"/>
        <end position="219"/>
    </location>
</feature>
<evidence type="ECO:0000313" key="2">
    <source>
        <dbReference type="EMBL" id="AJD54318.1"/>
    </source>
</evidence>
<dbReference type="SMART" id="SM00479">
    <property type="entry name" value="EXOIII"/>
    <property type="match status" value="1"/>
</dbReference>